<dbReference type="PROSITE" id="PS50075">
    <property type="entry name" value="CARRIER"/>
    <property type="match status" value="1"/>
</dbReference>
<dbReference type="Gene3D" id="1.10.1200.10">
    <property type="entry name" value="ACP-like"/>
    <property type="match status" value="1"/>
</dbReference>
<dbReference type="SUPFAM" id="SSF47336">
    <property type="entry name" value="ACP-like"/>
    <property type="match status" value="1"/>
</dbReference>
<dbReference type="InterPro" id="IPR045851">
    <property type="entry name" value="AMP-bd_C_sf"/>
</dbReference>
<dbReference type="InterPro" id="IPR010071">
    <property type="entry name" value="AA_adenyl_dom"/>
</dbReference>
<dbReference type="Proteomes" id="UP000292564">
    <property type="component" value="Unassembled WGS sequence"/>
</dbReference>
<dbReference type="Gene3D" id="3.30.559.10">
    <property type="entry name" value="Chloramphenicol acetyltransferase-like domain"/>
    <property type="match status" value="1"/>
</dbReference>
<dbReference type="Gene3D" id="2.30.38.10">
    <property type="entry name" value="Luciferase, Domain 3"/>
    <property type="match status" value="1"/>
</dbReference>
<dbReference type="GO" id="GO:0008610">
    <property type="term" value="P:lipid biosynthetic process"/>
    <property type="evidence" value="ECO:0007669"/>
    <property type="project" value="UniProtKB-ARBA"/>
</dbReference>
<dbReference type="NCBIfam" id="TIGR01733">
    <property type="entry name" value="AA-adenyl-dom"/>
    <property type="match status" value="1"/>
</dbReference>
<dbReference type="Gene3D" id="3.40.50.980">
    <property type="match status" value="2"/>
</dbReference>
<dbReference type="Gene3D" id="3.30.300.30">
    <property type="match status" value="1"/>
</dbReference>
<evidence type="ECO:0000256" key="1">
    <source>
        <dbReference type="ARBA" id="ARBA00001957"/>
    </source>
</evidence>
<sequence length="1030" mass="110608">MALFEFPASYAQRRMWLLDRLDPGQANYVIGWAIWLDGPLDEAALARAWDAALQRHEALRTTVRDDAGEPVQVIDEDTAAARLRVEDADPQTARDRIRALAATPFDLAAGPLARAVLLRLGARRHVLAVVVHHIVADGWTLRQLFQELVADYAADGAVTPEPPLQYADFTQWQFEHADAGGFADDERFWTAELAGAPAELTLPVERPYPARQRFAADEVAFTVDEQTADRLRSLARERSGTLFAVVAAAYATVLARLGAAEELLIGVPVSARTRAETETVAGLFVNTVAVRVDLRGDPGLATLVDRVHTATTRALAHQEVPFARVVELCRPERSHTRLPLVQVLCAVEDPWPATATGGLCWQPELIPNGTGKFELELTVTDGPGVLTGRLNYLTDLFGPDGARRIADAIRLTLEQLARDSAVRVSDVDLLTPATRDLVTVAWPAGTRPAPADTTATELLAPACTGDLRDTVERIAAALRERGSAVQDTVAILLPRSAWALAALLGVWWTGGAYLPLDPAAPVERLRGMLTDAGVRTLITHRDLLTSDLEAEHVLDLADLADFAGRTEPVAVPPTAAAYELFTSGTTGRPKAVTVTQGAVGALLLALRDLLPIRPGDRMAILATLAFDISVVEQLMPMLTGATRVVVPDDIAVDGQLLRRMLEADEVTVVQATPTTWRMLAAAGGVPDTVRVRVTGGEAIARDLATALMEGPEVALCNLYGPTETTVYCTGAVVTDRTGPLDVGVAFPGSRAYVLDEQLRPVPPMVTGEIYLGGACLARGYRGAPGLTAEKFLPDPFTPGERLYRSGDLGRWRPDGRLEILGRADRQLKVRGFRVESAEIEAVLRRHPGVVDALVTASGGPSGDLRLAAYLVVRDGAGDPPDGLLEHLHRFLPGYMIPAAFVTVPELPRTERGKVDPSSLPEPQWGAAGRAEGPGRAAETPVERELTAMVGELLGLSGPVGVDDNFFVLGGHSFTAAQLMARLRARYGVELPVRALFDNPTMAALAKAVEVPTGDDFLDVLTDADVEELLR</sequence>
<dbReference type="PANTHER" id="PTHR45527">
    <property type="entry name" value="NONRIBOSOMAL PEPTIDE SYNTHETASE"/>
    <property type="match status" value="1"/>
</dbReference>
<evidence type="ECO:0000256" key="3">
    <source>
        <dbReference type="ARBA" id="ARBA00022553"/>
    </source>
</evidence>
<keyword evidence="2" id="KW-0596">Phosphopantetheine</keyword>
<dbReference type="InterPro" id="IPR020806">
    <property type="entry name" value="PKS_PP-bd"/>
</dbReference>
<evidence type="ECO:0000256" key="4">
    <source>
        <dbReference type="SAM" id="MobiDB-lite"/>
    </source>
</evidence>
<dbReference type="Pfam" id="PF13193">
    <property type="entry name" value="AMP-binding_C"/>
    <property type="match status" value="1"/>
</dbReference>
<keyword evidence="3" id="KW-0597">Phosphoprotein</keyword>
<organism evidence="6 7">
    <name type="scientific">Krasilnikovia cinnamomea</name>
    <dbReference type="NCBI Taxonomy" id="349313"/>
    <lineage>
        <taxon>Bacteria</taxon>
        <taxon>Bacillati</taxon>
        <taxon>Actinomycetota</taxon>
        <taxon>Actinomycetes</taxon>
        <taxon>Micromonosporales</taxon>
        <taxon>Micromonosporaceae</taxon>
        <taxon>Krasilnikovia</taxon>
    </lineage>
</organism>
<keyword evidence="7" id="KW-1185">Reference proteome</keyword>
<dbReference type="SMART" id="SM00823">
    <property type="entry name" value="PKS_PP"/>
    <property type="match status" value="1"/>
</dbReference>
<comment type="caution">
    <text evidence="6">The sequence shown here is derived from an EMBL/GenBank/DDBJ whole genome shotgun (WGS) entry which is preliminary data.</text>
</comment>
<dbReference type="GO" id="GO:0003824">
    <property type="term" value="F:catalytic activity"/>
    <property type="evidence" value="ECO:0007669"/>
    <property type="project" value="InterPro"/>
</dbReference>
<dbReference type="FunFam" id="1.10.1200.10:FF:000005">
    <property type="entry name" value="Nonribosomal peptide synthetase 1"/>
    <property type="match status" value="1"/>
</dbReference>
<dbReference type="CDD" id="cd19531">
    <property type="entry name" value="LCL_NRPS-like"/>
    <property type="match status" value="1"/>
</dbReference>
<evidence type="ECO:0000313" key="7">
    <source>
        <dbReference type="Proteomes" id="UP000292564"/>
    </source>
</evidence>
<dbReference type="InterPro" id="IPR001242">
    <property type="entry name" value="Condensation_dom"/>
</dbReference>
<gene>
    <name evidence="6" type="ORF">EV385_5257</name>
</gene>
<feature type="region of interest" description="Disordered" evidence="4">
    <location>
        <begin position="909"/>
        <end position="936"/>
    </location>
</feature>
<dbReference type="InterPro" id="IPR036736">
    <property type="entry name" value="ACP-like_sf"/>
</dbReference>
<dbReference type="CDD" id="cd05930">
    <property type="entry name" value="A_NRPS"/>
    <property type="match status" value="1"/>
</dbReference>
<dbReference type="PANTHER" id="PTHR45527:SF1">
    <property type="entry name" value="FATTY ACID SYNTHASE"/>
    <property type="match status" value="1"/>
</dbReference>
<dbReference type="Pfam" id="PF00668">
    <property type="entry name" value="Condensation"/>
    <property type="match status" value="1"/>
</dbReference>
<dbReference type="GO" id="GO:0044550">
    <property type="term" value="P:secondary metabolite biosynthetic process"/>
    <property type="evidence" value="ECO:0007669"/>
    <property type="project" value="TreeGrafter"/>
</dbReference>
<evidence type="ECO:0000259" key="5">
    <source>
        <dbReference type="PROSITE" id="PS50075"/>
    </source>
</evidence>
<protein>
    <submittedName>
        <fullName evidence="6">Amino acid adenylation domain-containing protein</fullName>
    </submittedName>
</protein>
<dbReference type="Pfam" id="PF00550">
    <property type="entry name" value="PP-binding"/>
    <property type="match status" value="1"/>
</dbReference>
<reference evidence="6 7" key="1">
    <citation type="submission" date="2019-02" db="EMBL/GenBank/DDBJ databases">
        <title>Sequencing the genomes of 1000 actinobacteria strains.</title>
        <authorList>
            <person name="Klenk H.-P."/>
        </authorList>
    </citation>
    <scope>NUCLEOTIDE SEQUENCE [LARGE SCALE GENOMIC DNA]</scope>
    <source>
        <strain evidence="6 7">DSM 45162</strain>
    </source>
</reference>
<name>A0A4V2G7P1_9ACTN</name>
<feature type="domain" description="Carrier" evidence="5">
    <location>
        <begin position="936"/>
        <end position="1012"/>
    </location>
</feature>
<feature type="compositionally biased region" description="Low complexity" evidence="4">
    <location>
        <begin position="925"/>
        <end position="936"/>
    </location>
</feature>
<dbReference type="AlphaFoldDB" id="A0A4V2G7P1"/>
<dbReference type="InterPro" id="IPR009081">
    <property type="entry name" value="PP-bd_ACP"/>
</dbReference>
<dbReference type="GO" id="GO:0005737">
    <property type="term" value="C:cytoplasm"/>
    <property type="evidence" value="ECO:0007669"/>
    <property type="project" value="TreeGrafter"/>
</dbReference>
<dbReference type="Pfam" id="PF00501">
    <property type="entry name" value="AMP-binding"/>
    <property type="match status" value="1"/>
</dbReference>
<dbReference type="InterPro" id="IPR025110">
    <property type="entry name" value="AMP-bd_C"/>
</dbReference>
<evidence type="ECO:0000256" key="2">
    <source>
        <dbReference type="ARBA" id="ARBA00022450"/>
    </source>
</evidence>
<proteinExistence type="predicted"/>
<dbReference type="RefSeq" id="WP_130511831.1">
    <property type="nucleotide sequence ID" value="NZ_SHKY01000001.1"/>
</dbReference>
<dbReference type="SUPFAM" id="SSF52777">
    <property type="entry name" value="CoA-dependent acyltransferases"/>
    <property type="match status" value="2"/>
</dbReference>
<dbReference type="InterPro" id="IPR023213">
    <property type="entry name" value="CAT-like_dom_sf"/>
</dbReference>
<comment type="cofactor">
    <cofactor evidence="1">
        <name>pantetheine 4'-phosphate</name>
        <dbReference type="ChEBI" id="CHEBI:47942"/>
    </cofactor>
</comment>
<dbReference type="SUPFAM" id="SSF56801">
    <property type="entry name" value="Acetyl-CoA synthetase-like"/>
    <property type="match status" value="1"/>
</dbReference>
<dbReference type="GO" id="GO:0031177">
    <property type="term" value="F:phosphopantetheine binding"/>
    <property type="evidence" value="ECO:0007669"/>
    <property type="project" value="InterPro"/>
</dbReference>
<dbReference type="GO" id="GO:0043041">
    <property type="term" value="P:amino acid activation for nonribosomal peptide biosynthetic process"/>
    <property type="evidence" value="ECO:0007669"/>
    <property type="project" value="TreeGrafter"/>
</dbReference>
<accession>A0A4V2G7P1</accession>
<evidence type="ECO:0000313" key="6">
    <source>
        <dbReference type="EMBL" id="RZU53336.1"/>
    </source>
</evidence>
<dbReference type="InterPro" id="IPR000873">
    <property type="entry name" value="AMP-dep_synth/lig_dom"/>
</dbReference>
<dbReference type="Gene3D" id="3.30.559.30">
    <property type="entry name" value="Nonribosomal peptide synthetase, condensation domain"/>
    <property type="match status" value="1"/>
</dbReference>
<dbReference type="EMBL" id="SHKY01000001">
    <property type="protein sequence ID" value="RZU53336.1"/>
    <property type="molecule type" value="Genomic_DNA"/>
</dbReference>
<dbReference type="OrthoDB" id="5476914at2"/>